<keyword evidence="3" id="KW-0862">Zinc</keyword>
<dbReference type="EMBL" id="CALNXI010000824">
    <property type="protein sequence ID" value="CAH3141794.1"/>
    <property type="molecule type" value="Genomic_DNA"/>
</dbReference>
<dbReference type="InterPro" id="IPR006612">
    <property type="entry name" value="THAP_Znf"/>
</dbReference>
<dbReference type="SMART" id="SM00980">
    <property type="entry name" value="THAP"/>
    <property type="match status" value="1"/>
</dbReference>
<feature type="domain" description="THAP-type" evidence="7">
    <location>
        <begin position="1"/>
        <end position="91"/>
    </location>
</feature>
<sequence length="567" mass="64693">MVSCSAVGCNNDSRYVGSKQGVSYHRFPTDDKLLKEWLAKLSHLDLVVIKDSRVRSLHFKPECYKRDLKAELLGLTSTQCHLKPDAVPTIFEHHPKKKLRLSSERRLQERSKQEVRIFISSVTSSHPALPVAVGEPSTSSACDQIASPSEQVLEEPENVKIASVPTSSPIETHDFGCQVNTRGKSLMLKSSIENVSTHKDPSYIPSKSEENDDEEEEEVSMAVPSKLKPQTPQNDSKFLVFMEQLDEPLHRRPTCGAVVIKRGTSTRGSQLRVTLKFKNGHIKIWKSQPMLKGMAAGNLLLASTILLCGATYTKIVSLSEILNWKMFSEKTFYNIQNMYLFPVINEAWQAEQNSVFSDLEIEDLWLSGDGRCDSPGHSAKYGTYTMIDQFSDKIIDFQIVQVNRHVSIRSDMKKNFPHVQHQFDVWHVAKSITKKLTEKAKRKECSELFPWIKSVSNHLWWCADTCEGDKNLLREKWISIVHHSANIHSWDSADLYHECPHPPIPREEARTKRWLRPGSPAHEALKEVVFDKTLLKDIEKLTLNCHTGTLEVYHSVQLKYLSKRQHF</sequence>
<evidence type="ECO:0000256" key="4">
    <source>
        <dbReference type="ARBA" id="ARBA00023125"/>
    </source>
</evidence>
<proteinExistence type="predicted"/>
<accession>A0ABN8PDY8</accession>
<keyword evidence="1" id="KW-0479">Metal-binding</keyword>
<evidence type="ECO:0000313" key="9">
    <source>
        <dbReference type="Proteomes" id="UP001159427"/>
    </source>
</evidence>
<protein>
    <recommendedName>
        <fullName evidence="7">THAP-type domain-containing protein</fullName>
    </recommendedName>
</protein>
<feature type="compositionally biased region" description="Acidic residues" evidence="6">
    <location>
        <begin position="210"/>
        <end position="219"/>
    </location>
</feature>
<evidence type="ECO:0000256" key="1">
    <source>
        <dbReference type="ARBA" id="ARBA00022723"/>
    </source>
</evidence>
<dbReference type="SMART" id="SM00692">
    <property type="entry name" value="DM3"/>
    <property type="match status" value="1"/>
</dbReference>
<reference evidence="8 9" key="1">
    <citation type="submission" date="2022-05" db="EMBL/GenBank/DDBJ databases">
        <authorList>
            <consortium name="Genoscope - CEA"/>
            <person name="William W."/>
        </authorList>
    </citation>
    <scope>NUCLEOTIDE SEQUENCE [LARGE SCALE GENOMIC DNA]</scope>
</reference>
<dbReference type="Pfam" id="PF05485">
    <property type="entry name" value="THAP"/>
    <property type="match status" value="1"/>
</dbReference>
<name>A0ABN8PDY8_9CNID</name>
<dbReference type="PANTHER" id="PTHR31751:SF42">
    <property type="entry name" value="PROTEIN CBG10204"/>
    <property type="match status" value="1"/>
</dbReference>
<keyword evidence="9" id="KW-1185">Reference proteome</keyword>
<evidence type="ECO:0000256" key="5">
    <source>
        <dbReference type="PROSITE-ProRule" id="PRU00309"/>
    </source>
</evidence>
<gene>
    <name evidence="8" type="ORF">PEVE_00042291</name>
</gene>
<evidence type="ECO:0000259" key="7">
    <source>
        <dbReference type="PROSITE" id="PS50950"/>
    </source>
</evidence>
<keyword evidence="2 5" id="KW-0863">Zinc-finger</keyword>
<evidence type="ECO:0000256" key="2">
    <source>
        <dbReference type="ARBA" id="ARBA00022771"/>
    </source>
</evidence>
<evidence type="ECO:0000313" key="8">
    <source>
        <dbReference type="EMBL" id="CAH3141794.1"/>
    </source>
</evidence>
<organism evidence="8 9">
    <name type="scientific">Porites evermanni</name>
    <dbReference type="NCBI Taxonomy" id="104178"/>
    <lineage>
        <taxon>Eukaryota</taxon>
        <taxon>Metazoa</taxon>
        <taxon>Cnidaria</taxon>
        <taxon>Anthozoa</taxon>
        <taxon>Hexacorallia</taxon>
        <taxon>Scleractinia</taxon>
        <taxon>Fungiina</taxon>
        <taxon>Poritidae</taxon>
        <taxon>Porites</taxon>
    </lineage>
</organism>
<evidence type="ECO:0000256" key="6">
    <source>
        <dbReference type="SAM" id="MobiDB-lite"/>
    </source>
</evidence>
<dbReference type="SUPFAM" id="SSF57716">
    <property type="entry name" value="Glucocorticoid receptor-like (DNA-binding domain)"/>
    <property type="match status" value="1"/>
</dbReference>
<dbReference type="PANTHER" id="PTHR31751">
    <property type="entry name" value="SI:CH211-108C17.2-RELATED-RELATED"/>
    <property type="match status" value="1"/>
</dbReference>
<dbReference type="PROSITE" id="PS50950">
    <property type="entry name" value="ZF_THAP"/>
    <property type="match status" value="1"/>
</dbReference>
<dbReference type="Proteomes" id="UP001159427">
    <property type="component" value="Unassembled WGS sequence"/>
</dbReference>
<evidence type="ECO:0000256" key="3">
    <source>
        <dbReference type="ARBA" id="ARBA00022833"/>
    </source>
</evidence>
<comment type="caution">
    <text evidence="8">The sequence shown here is derived from an EMBL/GenBank/DDBJ whole genome shotgun (WGS) entry which is preliminary data.</text>
</comment>
<feature type="region of interest" description="Disordered" evidence="6">
    <location>
        <begin position="192"/>
        <end position="231"/>
    </location>
</feature>
<keyword evidence="4 5" id="KW-0238">DNA-binding</keyword>